<reference evidence="7 8" key="1">
    <citation type="submission" date="2018-02" db="EMBL/GenBank/DDBJ databases">
        <title>Genome sequence of the basidiomycete white-rot fungus Phlebia centrifuga.</title>
        <authorList>
            <person name="Granchi Z."/>
            <person name="Peng M."/>
            <person name="de Vries R.P."/>
            <person name="Hilden K."/>
            <person name="Makela M.R."/>
            <person name="Grigoriev I."/>
            <person name="Riley R."/>
        </authorList>
    </citation>
    <scope>NUCLEOTIDE SEQUENCE [LARGE SCALE GENOMIC DNA]</scope>
    <source>
        <strain evidence="7 8">FBCC195</strain>
    </source>
</reference>
<dbReference type="InterPro" id="IPR019002">
    <property type="entry name" value="Ribosome_biogenesis_Nop16"/>
</dbReference>
<dbReference type="OrthoDB" id="285729at2759"/>
<proteinExistence type="inferred from homology"/>
<evidence type="ECO:0000256" key="1">
    <source>
        <dbReference type="ARBA" id="ARBA00002889"/>
    </source>
</evidence>
<dbReference type="Pfam" id="PF09420">
    <property type="entry name" value="Nop16"/>
    <property type="match status" value="1"/>
</dbReference>
<gene>
    <name evidence="7" type="ORF">PHLCEN_2v4564</name>
</gene>
<organism evidence="7 8">
    <name type="scientific">Hermanssonia centrifuga</name>
    <dbReference type="NCBI Taxonomy" id="98765"/>
    <lineage>
        <taxon>Eukaryota</taxon>
        <taxon>Fungi</taxon>
        <taxon>Dikarya</taxon>
        <taxon>Basidiomycota</taxon>
        <taxon>Agaricomycotina</taxon>
        <taxon>Agaricomycetes</taxon>
        <taxon>Polyporales</taxon>
        <taxon>Meruliaceae</taxon>
        <taxon>Hermanssonia</taxon>
    </lineage>
</organism>
<feature type="region of interest" description="Disordered" evidence="6">
    <location>
        <begin position="1"/>
        <end position="38"/>
    </location>
</feature>
<comment type="subcellular location">
    <subcellularLocation>
        <location evidence="2">Nucleus</location>
        <location evidence="2">Nucleolus</location>
    </subcellularLocation>
</comment>
<keyword evidence="8" id="KW-1185">Reference proteome</keyword>
<keyword evidence="5" id="KW-0539">Nucleus</keyword>
<dbReference type="STRING" id="98765.A0A2R6PNF7"/>
<feature type="region of interest" description="Disordered" evidence="6">
    <location>
        <begin position="59"/>
        <end position="85"/>
    </location>
</feature>
<comment type="similarity">
    <text evidence="3">Belongs to the NOP16 family.</text>
</comment>
<evidence type="ECO:0000256" key="2">
    <source>
        <dbReference type="ARBA" id="ARBA00004604"/>
    </source>
</evidence>
<dbReference type="EMBL" id="MLYV02000463">
    <property type="protein sequence ID" value="PSR94136.1"/>
    <property type="molecule type" value="Genomic_DNA"/>
</dbReference>
<feature type="compositionally biased region" description="Polar residues" evidence="6">
    <location>
        <begin position="11"/>
        <end position="27"/>
    </location>
</feature>
<comment type="caution">
    <text evidence="7">The sequence shown here is derived from an EMBL/GenBank/DDBJ whole genome shotgun (WGS) entry which is preliminary data.</text>
</comment>
<dbReference type="Proteomes" id="UP000186601">
    <property type="component" value="Unassembled WGS sequence"/>
</dbReference>
<dbReference type="GO" id="GO:0042273">
    <property type="term" value="P:ribosomal large subunit biogenesis"/>
    <property type="evidence" value="ECO:0007669"/>
    <property type="project" value="TreeGrafter"/>
</dbReference>
<accession>A0A2R6PNF7</accession>
<feature type="compositionally biased region" description="Low complexity" evidence="6">
    <location>
        <begin position="28"/>
        <end position="38"/>
    </location>
</feature>
<dbReference type="PANTHER" id="PTHR13243">
    <property type="entry name" value="HSPC111 PROTEIN-RELATED"/>
    <property type="match status" value="1"/>
</dbReference>
<sequence>MASGGVERLLGSTTIEPSMDIDQTAQASSSSLSGPSSLRKGFGRIIRDENGNIVDVQIAEDDDETSPEPTDRLIEDIPDPSKHNGLEGWVTLGSTARTGTDTTLSGTHVVQSLEEISKTRAGPAQRFTSTGEHGVLERLVAKYKDDVDAMARDRKLNVDQRTAGQLSRAITKAGGFAELMKAG</sequence>
<dbReference type="GO" id="GO:0005730">
    <property type="term" value="C:nucleolus"/>
    <property type="evidence" value="ECO:0007669"/>
    <property type="project" value="UniProtKB-SubCell"/>
</dbReference>
<protein>
    <recommendedName>
        <fullName evidence="4">Nucleolar protein 16</fullName>
    </recommendedName>
</protein>
<evidence type="ECO:0000256" key="3">
    <source>
        <dbReference type="ARBA" id="ARBA00008479"/>
    </source>
</evidence>
<evidence type="ECO:0000256" key="5">
    <source>
        <dbReference type="ARBA" id="ARBA00023242"/>
    </source>
</evidence>
<evidence type="ECO:0000313" key="8">
    <source>
        <dbReference type="Proteomes" id="UP000186601"/>
    </source>
</evidence>
<dbReference type="AlphaFoldDB" id="A0A2R6PNF7"/>
<dbReference type="PANTHER" id="PTHR13243:SF1">
    <property type="entry name" value="NUCLEOLAR PROTEIN 16"/>
    <property type="match status" value="1"/>
</dbReference>
<comment type="function">
    <text evidence="1">Involved in the biogenesis of the 60S ribosomal subunit.</text>
</comment>
<name>A0A2R6PNF7_9APHY</name>
<evidence type="ECO:0000313" key="7">
    <source>
        <dbReference type="EMBL" id="PSR94136.1"/>
    </source>
</evidence>
<evidence type="ECO:0000256" key="4">
    <source>
        <dbReference type="ARBA" id="ARBA00015522"/>
    </source>
</evidence>
<feature type="compositionally biased region" description="Basic and acidic residues" evidence="6">
    <location>
        <begin position="69"/>
        <end position="85"/>
    </location>
</feature>
<evidence type="ECO:0000256" key="6">
    <source>
        <dbReference type="SAM" id="MobiDB-lite"/>
    </source>
</evidence>